<dbReference type="GO" id="GO:0016787">
    <property type="term" value="F:hydrolase activity"/>
    <property type="evidence" value="ECO:0007669"/>
    <property type="project" value="UniProtKB-KW"/>
</dbReference>
<dbReference type="SUPFAM" id="SSF53474">
    <property type="entry name" value="alpha/beta-Hydrolases"/>
    <property type="match status" value="1"/>
</dbReference>
<keyword evidence="3" id="KW-0012">Acyltransferase</keyword>
<proteinExistence type="predicted"/>
<dbReference type="GO" id="GO:0016746">
    <property type="term" value="F:acyltransferase activity"/>
    <property type="evidence" value="ECO:0007669"/>
    <property type="project" value="UniProtKB-KW"/>
</dbReference>
<dbReference type="PANTHER" id="PTHR43194">
    <property type="entry name" value="HYDROLASE ALPHA/BETA FOLD FAMILY"/>
    <property type="match status" value="1"/>
</dbReference>
<feature type="domain" description="AB hydrolase-1" evidence="2">
    <location>
        <begin position="33"/>
        <end position="137"/>
    </location>
</feature>
<dbReference type="PRINTS" id="PR00111">
    <property type="entry name" value="ABHYDROLASE"/>
</dbReference>
<dbReference type="InterPro" id="IPR029058">
    <property type="entry name" value="AB_hydrolase_fold"/>
</dbReference>
<gene>
    <name evidence="4" type="primary">pctQ</name>
    <name evidence="3" type="synonym">ptmO</name>
</gene>
<accession>A8R0K0</accession>
<evidence type="ECO:0000256" key="1">
    <source>
        <dbReference type="SAM" id="MobiDB-lite"/>
    </source>
</evidence>
<reference evidence="3" key="2">
    <citation type="submission" date="2008-10" db="EMBL/GenBank/DDBJ databases">
        <title>Deciphering pactamycin biosynthesis and engineered production of new pactamycin analogs.</title>
        <authorList>
            <person name="Ito T."/>
            <person name="Roongsawang N."/>
            <person name="Shirasaka N."/>
            <person name="Lu W."/>
            <person name="Flatt P."/>
            <person name="Kasanah N."/>
            <person name="Miranda C."/>
            <person name="Mahmud T."/>
        </authorList>
    </citation>
    <scope>NUCLEOTIDE SEQUENCE</scope>
    <source>
        <strain evidence="3">ATCC 27456</strain>
    </source>
</reference>
<keyword evidence="3" id="KW-0808">Transferase</keyword>
<protein>
    <submittedName>
        <fullName evidence="3 4">Hydrolase</fullName>
    </submittedName>
</protein>
<dbReference type="EMBL" id="FJ392609">
    <property type="protein sequence ID" value="ACJ24873.1"/>
    <property type="molecule type" value="Genomic_DNA"/>
</dbReference>
<dbReference type="Gene3D" id="3.40.50.1820">
    <property type="entry name" value="alpha/beta hydrolase"/>
    <property type="match status" value="1"/>
</dbReference>
<dbReference type="InterPro" id="IPR000073">
    <property type="entry name" value="AB_hydrolase_1"/>
</dbReference>
<reference evidence="4" key="1">
    <citation type="journal article" date="2007" name="J. Antibiot.">
        <title>Cloning of the pactamycin biosynthetic gene cluster and characterization of a crucial glycosyltransferase prior to a unique cyclopentane ring formation.</title>
        <authorList>
            <person name="Kudo F."/>
            <person name="Kasama Y."/>
            <person name="Hirayama T."/>
            <person name="Eguchi T."/>
        </authorList>
    </citation>
    <scope>NUCLEOTIDE SEQUENCE</scope>
    <source>
        <strain evidence="4">NBRC 13433</strain>
    </source>
</reference>
<dbReference type="AlphaFoldDB" id="A8R0K0"/>
<evidence type="ECO:0000313" key="3">
    <source>
        <dbReference type="EMBL" id="ACJ24873.1"/>
    </source>
</evidence>
<organism evidence="4">
    <name type="scientific">Streptomyces pactum</name>
    <dbReference type="NCBI Taxonomy" id="68249"/>
    <lineage>
        <taxon>Bacteria</taxon>
        <taxon>Bacillati</taxon>
        <taxon>Actinomycetota</taxon>
        <taxon>Actinomycetes</taxon>
        <taxon>Kitasatosporales</taxon>
        <taxon>Streptomycetaceae</taxon>
        <taxon>Streptomyces</taxon>
    </lineage>
</organism>
<dbReference type="InterPro" id="IPR050228">
    <property type="entry name" value="Carboxylesterase_BioH"/>
</dbReference>
<feature type="region of interest" description="Disordered" evidence="1">
    <location>
        <begin position="1"/>
        <end position="22"/>
    </location>
</feature>
<name>A8R0K0_9ACTN</name>
<dbReference type="RefSeq" id="WP_307826690.1">
    <property type="nucleotide sequence ID" value="NZ_JACYXC010000001.1"/>
</dbReference>
<sequence>MLRDRDQSNRWSGPAEGPPLPLSCRVTGEPDGKPVVLLHALGNTGRDWAPLITALAPLGRRLYVPDLRGHGASPRSERYTFELMYRDVVALLDRYRLDTVDLVGHSMGGHIGWLIAQRQPARVRRLVIEDTPPPPRDAAAEEEMRLRSAREDDRAPVISLYQEFRDLRRSGGLDSAAVRPIIDELRRADPGWWRRLAEVTAETLVISGGLSSPVPRSLLAEVAGRVPHGRLLAIDAGHYVHRTEPERFCAEVVRFLS</sequence>
<evidence type="ECO:0000259" key="2">
    <source>
        <dbReference type="Pfam" id="PF00561"/>
    </source>
</evidence>
<dbReference type="Pfam" id="PF00561">
    <property type="entry name" value="Abhydrolase_1"/>
    <property type="match status" value="1"/>
</dbReference>
<evidence type="ECO:0000313" key="4">
    <source>
        <dbReference type="EMBL" id="BAF92599.1"/>
    </source>
</evidence>
<dbReference type="PANTHER" id="PTHR43194:SF2">
    <property type="entry name" value="PEROXISOMAL MEMBRANE PROTEIN LPX1"/>
    <property type="match status" value="1"/>
</dbReference>
<dbReference type="EMBL" id="AB303063">
    <property type="protein sequence ID" value="BAF92599.1"/>
    <property type="molecule type" value="Genomic_DNA"/>
</dbReference>
<keyword evidence="4" id="KW-0378">Hydrolase</keyword>